<dbReference type="EMBL" id="BONG01000029">
    <property type="protein sequence ID" value="GIF91141.1"/>
    <property type="molecule type" value="Genomic_DNA"/>
</dbReference>
<dbReference type="Pfam" id="PF20240">
    <property type="entry name" value="DUF6597"/>
    <property type="match status" value="1"/>
</dbReference>
<dbReference type="InterPro" id="IPR018060">
    <property type="entry name" value="HTH_AraC"/>
</dbReference>
<dbReference type="PANTHER" id="PTHR46796">
    <property type="entry name" value="HTH-TYPE TRANSCRIPTIONAL ACTIVATOR RHAS-RELATED"/>
    <property type="match status" value="1"/>
</dbReference>
<keyword evidence="3" id="KW-0804">Transcription</keyword>
<evidence type="ECO:0000256" key="3">
    <source>
        <dbReference type="ARBA" id="ARBA00023163"/>
    </source>
</evidence>
<dbReference type="PANTHER" id="PTHR46796:SF15">
    <property type="entry name" value="BLL1074 PROTEIN"/>
    <property type="match status" value="1"/>
</dbReference>
<sequence>MRQPRRDTRGIVDPAGLLRQVRFRRLAPAAGLADLVEHYWFIDWDLDQPYEQHVIGHPAVNLVVLRPTAADPVTAEVSGVTRELFSIKLAERGWVRGVQFRPGAFRAFSGRSPAELTGRRVPLAQVLPVADPGDRLTAAADDPAAAAVFDELLLGLRPEPDESVRLAMRLVDRVRQDRGLRRVEDLAREAAMSARSLQRLFTQYVGIGPKQVILRYRVHGAIELAEGEVDWAAVAAELGYSDQAHLVREVTAAIGVSPAAYAASLR</sequence>
<evidence type="ECO:0000313" key="6">
    <source>
        <dbReference type="Proteomes" id="UP000619293"/>
    </source>
</evidence>
<evidence type="ECO:0000256" key="2">
    <source>
        <dbReference type="ARBA" id="ARBA00023125"/>
    </source>
</evidence>
<accession>A0A8J3K1C4</accession>
<dbReference type="Proteomes" id="UP000619293">
    <property type="component" value="Unassembled WGS sequence"/>
</dbReference>
<keyword evidence="1" id="KW-0805">Transcription regulation</keyword>
<dbReference type="InterPro" id="IPR050204">
    <property type="entry name" value="AraC_XylS_family_regulators"/>
</dbReference>
<dbReference type="Gene3D" id="1.10.10.60">
    <property type="entry name" value="Homeodomain-like"/>
    <property type="match status" value="1"/>
</dbReference>
<keyword evidence="2" id="KW-0238">DNA-binding</keyword>
<dbReference type="RefSeq" id="WP_191838844.1">
    <property type="nucleotide sequence ID" value="NZ_BAAALB010000008.1"/>
</dbReference>
<dbReference type="AlphaFoldDB" id="A0A8J3K1C4"/>
<dbReference type="InterPro" id="IPR046532">
    <property type="entry name" value="DUF6597"/>
</dbReference>
<feature type="domain" description="HTH araC/xylS-type" evidence="4">
    <location>
        <begin position="164"/>
        <end position="264"/>
    </location>
</feature>
<dbReference type="SMART" id="SM00342">
    <property type="entry name" value="HTH_ARAC"/>
    <property type="match status" value="1"/>
</dbReference>
<dbReference type="PROSITE" id="PS01124">
    <property type="entry name" value="HTH_ARAC_FAMILY_2"/>
    <property type="match status" value="1"/>
</dbReference>
<organism evidence="5 6">
    <name type="scientific">Catellatospora chokoriensis</name>
    <dbReference type="NCBI Taxonomy" id="310353"/>
    <lineage>
        <taxon>Bacteria</taxon>
        <taxon>Bacillati</taxon>
        <taxon>Actinomycetota</taxon>
        <taxon>Actinomycetes</taxon>
        <taxon>Micromonosporales</taxon>
        <taxon>Micromonosporaceae</taxon>
        <taxon>Catellatospora</taxon>
    </lineage>
</organism>
<dbReference type="GO" id="GO:0043565">
    <property type="term" value="F:sequence-specific DNA binding"/>
    <property type="evidence" value="ECO:0007669"/>
    <property type="project" value="InterPro"/>
</dbReference>
<keyword evidence="6" id="KW-1185">Reference proteome</keyword>
<comment type="caution">
    <text evidence="5">The sequence shown here is derived from an EMBL/GenBank/DDBJ whole genome shotgun (WGS) entry which is preliminary data.</text>
</comment>
<evidence type="ECO:0000259" key="4">
    <source>
        <dbReference type="PROSITE" id="PS01124"/>
    </source>
</evidence>
<name>A0A8J3K1C4_9ACTN</name>
<reference evidence="5 6" key="1">
    <citation type="submission" date="2021-01" db="EMBL/GenBank/DDBJ databases">
        <title>Whole genome shotgun sequence of Catellatospora chokoriensis NBRC 107358.</title>
        <authorList>
            <person name="Komaki H."/>
            <person name="Tamura T."/>
        </authorList>
    </citation>
    <scope>NUCLEOTIDE SEQUENCE [LARGE SCALE GENOMIC DNA]</scope>
    <source>
        <strain evidence="5 6">NBRC 107358</strain>
    </source>
</reference>
<proteinExistence type="predicted"/>
<dbReference type="Pfam" id="PF12833">
    <property type="entry name" value="HTH_18"/>
    <property type="match status" value="1"/>
</dbReference>
<protein>
    <submittedName>
        <fullName evidence="5">AraC family transcriptional regulator</fullName>
    </submittedName>
</protein>
<dbReference type="GO" id="GO:0003700">
    <property type="term" value="F:DNA-binding transcription factor activity"/>
    <property type="evidence" value="ECO:0007669"/>
    <property type="project" value="InterPro"/>
</dbReference>
<evidence type="ECO:0000256" key="1">
    <source>
        <dbReference type="ARBA" id="ARBA00023015"/>
    </source>
</evidence>
<evidence type="ECO:0000313" key="5">
    <source>
        <dbReference type="EMBL" id="GIF91141.1"/>
    </source>
</evidence>
<gene>
    <name evidence="5" type="ORF">Cch02nite_45850</name>
</gene>